<evidence type="ECO:0000256" key="2">
    <source>
        <dbReference type="ARBA" id="ARBA00022679"/>
    </source>
</evidence>
<keyword evidence="2 5" id="KW-0808">Transferase</keyword>
<comment type="caution">
    <text evidence="5">The sequence shown here is derived from an EMBL/GenBank/DDBJ whole genome shotgun (WGS) entry which is preliminary data.</text>
</comment>
<dbReference type="EMBL" id="LQNT01000001">
    <property type="protein sequence ID" value="KZE39930.1"/>
    <property type="molecule type" value="Genomic_DNA"/>
</dbReference>
<gene>
    <name evidence="5" type="ORF">AV656_01225</name>
</gene>
<evidence type="ECO:0000313" key="5">
    <source>
        <dbReference type="EMBL" id="KZE39930.1"/>
    </source>
</evidence>
<dbReference type="AlphaFoldDB" id="A0A161SVI6"/>
<dbReference type="GO" id="GO:0006083">
    <property type="term" value="P:acetate metabolic process"/>
    <property type="evidence" value="ECO:0007669"/>
    <property type="project" value="InterPro"/>
</dbReference>
<evidence type="ECO:0000313" key="6">
    <source>
        <dbReference type="Proteomes" id="UP000076490"/>
    </source>
</evidence>
<dbReference type="Pfam" id="PF13336">
    <property type="entry name" value="AcetylCoA_hyd_C"/>
    <property type="match status" value="1"/>
</dbReference>
<dbReference type="SUPFAM" id="SSF100950">
    <property type="entry name" value="NagB/RpiA/CoA transferase-like"/>
    <property type="match status" value="2"/>
</dbReference>
<dbReference type="InterPro" id="IPR046433">
    <property type="entry name" value="ActCoA_hydro"/>
</dbReference>
<evidence type="ECO:0000259" key="3">
    <source>
        <dbReference type="Pfam" id="PF02550"/>
    </source>
</evidence>
<feature type="domain" description="Acetyl-CoA hydrolase/transferase C-terminal" evidence="4">
    <location>
        <begin position="263"/>
        <end position="415"/>
    </location>
</feature>
<protein>
    <submittedName>
        <fullName evidence="5">4-hydroxybutyrate CoA-transferase</fullName>
    </submittedName>
</protein>
<sequence length="423" mass="46786">MTKEMTEQEFLSMIKQGDDLIVPIANGEPVRLLDILESQADQLEGVRIHQMHVIRERRYINGEFNGKLNHVSYFLSGATRKAYHNGTIELVPNNFSDVPYLLRRTTKLSMVLAKASPMDEHGYFSLGTNADYVAEFIGSVPFVLEVNENLPRTFGQNQIHISQIKGFIRHDSPLVQAEAPPVGEKDIAIAERVVERIEDGDTIQVGIGAIPNAVMAMLKDHRHLGIHTEMLTNSVVDLYNAGAVDGTRKATNRGKIVCTFALGDQKLYDFLHDNPGVEFQPVNIVNNPANIAREDHMVSINASTEIDLYGQAASETVAGKYYSLSGGQADFANGVRFSKYGKGFICLHSTAKNDTLSRIRVALTPGSVVTTSKNSVGSIVTEYGIADLYGQPFSERARRLISIAHPKFREELEFEAKKAGFFI</sequence>
<dbReference type="RefSeq" id="WP_063178023.1">
    <property type="nucleotide sequence ID" value="NZ_LQNT01000001.1"/>
</dbReference>
<feature type="domain" description="Acetyl-CoA hydrolase/transferase N-terminal" evidence="3">
    <location>
        <begin position="56"/>
        <end position="171"/>
    </location>
</feature>
<dbReference type="Gene3D" id="3.40.1080.20">
    <property type="entry name" value="Acetyl-CoA hydrolase/transferase C-terminal domain"/>
    <property type="match status" value="1"/>
</dbReference>
<dbReference type="OrthoDB" id="9801795at2"/>
<dbReference type="InterPro" id="IPR026888">
    <property type="entry name" value="AcetylCoA_hyd_C"/>
</dbReference>
<name>A0A161SVI6_9BACL</name>
<evidence type="ECO:0000259" key="4">
    <source>
        <dbReference type="Pfam" id="PF13336"/>
    </source>
</evidence>
<dbReference type="Pfam" id="PF02550">
    <property type="entry name" value="AcetylCoA_hydro"/>
    <property type="match status" value="1"/>
</dbReference>
<evidence type="ECO:0000256" key="1">
    <source>
        <dbReference type="ARBA" id="ARBA00009632"/>
    </source>
</evidence>
<dbReference type="Gene3D" id="3.30.750.70">
    <property type="entry name" value="4-hydroxybutyrate coenzyme like domains"/>
    <property type="match status" value="1"/>
</dbReference>
<dbReference type="GO" id="GO:0008775">
    <property type="term" value="F:acetate CoA-transferase activity"/>
    <property type="evidence" value="ECO:0007669"/>
    <property type="project" value="InterPro"/>
</dbReference>
<dbReference type="InterPro" id="IPR003702">
    <property type="entry name" value="ActCoA_hydro_N"/>
</dbReference>
<organism evidence="5 6">
    <name type="scientific">Bhargavaea cecembensis</name>
    <dbReference type="NCBI Taxonomy" id="394098"/>
    <lineage>
        <taxon>Bacteria</taxon>
        <taxon>Bacillati</taxon>
        <taxon>Bacillota</taxon>
        <taxon>Bacilli</taxon>
        <taxon>Bacillales</taxon>
        <taxon>Caryophanaceae</taxon>
        <taxon>Bhargavaea</taxon>
    </lineage>
</organism>
<dbReference type="PANTHER" id="PTHR21432:SF20">
    <property type="entry name" value="ACETYL-COA HYDROLASE"/>
    <property type="match status" value="1"/>
</dbReference>
<proteinExistence type="inferred from homology"/>
<dbReference type="InterPro" id="IPR038460">
    <property type="entry name" value="AcetylCoA_hyd_C_sf"/>
</dbReference>
<dbReference type="Gene3D" id="3.40.1080.10">
    <property type="entry name" value="Glutaconate Coenzyme A-transferase"/>
    <property type="match status" value="1"/>
</dbReference>
<dbReference type="Proteomes" id="UP000076490">
    <property type="component" value="Unassembled WGS sequence"/>
</dbReference>
<dbReference type="InterPro" id="IPR037171">
    <property type="entry name" value="NagB/RpiA_transferase-like"/>
</dbReference>
<comment type="similarity">
    <text evidence="1">Belongs to the acetyl-CoA hydrolase/transferase family.</text>
</comment>
<reference evidence="5 6" key="1">
    <citation type="submission" date="2016-01" db="EMBL/GenBank/DDBJ databases">
        <title>Whole genome sequencing of Bhargavaea cecembensis T14.</title>
        <authorList>
            <person name="Hong K.W."/>
        </authorList>
    </citation>
    <scope>NUCLEOTIDE SEQUENCE [LARGE SCALE GENOMIC DNA]</scope>
    <source>
        <strain evidence="5 6">T14</strain>
    </source>
</reference>
<accession>A0A161SVI6</accession>
<dbReference type="PANTHER" id="PTHR21432">
    <property type="entry name" value="ACETYL-COA HYDROLASE-RELATED"/>
    <property type="match status" value="1"/>
</dbReference>